<dbReference type="Proteomes" id="UP000829685">
    <property type="component" value="Unassembled WGS sequence"/>
</dbReference>
<name>A0A9P9WWA6_9PEZI</name>
<gene>
    <name evidence="1" type="ORF">JX265_001998</name>
</gene>
<accession>A0A9P9WWA6</accession>
<sequence length="325" mass="37336">MNRTFIAPNVFRRSYARAYSTALSYNTSSPRAPLVPGNGKSHWKTTEAVPLSRESFLALLYGETPLIKSPGFLSPDECWKYEKLLSPLLEPYKYNTGPLLRKIGVAQFEYQAQRNDDFNSRTNEQDQYFQDASQWLDFHSRLRTEHGLDAWFRVFDKITTMFPDWDVQVASERHGKTYFSGIFRALNDATHLHVDFSPYDSSTEDWIINSVECQAVFNLYLAPVKGGITTVHDVQWTKEALKYRDPESYGYDRSIAVGARKAYCEPTVGALCMFNSRNMHEVDAVKVENMPSLGLNYRPRLTLSSFMGLIPSSRTKGRPRLIFWS</sequence>
<evidence type="ECO:0000313" key="2">
    <source>
        <dbReference type="Proteomes" id="UP000829685"/>
    </source>
</evidence>
<reference evidence="1" key="1">
    <citation type="submission" date="2021-03" db="EMBL/GenBank/DDBJ databases">
        <title>Revisited historic fungal species revealed as producer of novel bioactive compounds through whole genome sequencing and comparative genomics.</title>
        <authorList>
            <person name="Vignolle G.A."/>
            <person name="Hochenegger N."/>
            <person name="Mach R.L."/>
            <person name="Mach-Aigner A.R."/>
            <person name="Javad Rahimi M."/>
            <person name="Salim K.A."/>
            <person name="Chan C.M."/>
            <person name="Lim L.B.L."/>
            <person name="Cai F."/>
            <person name="Druzhinina I.S."/>
            <person name="U'Ren J.M."/>
            <person name="Derntl C."/>
        </authorList>
    </citation>
    <scope>NUCLEOTIDE SEQUENCE</scope>
    <source>
        <strain evidence="1">TUCIM 5799</strain>
    </source>
</reference>
<dbReference type="EMBL" id="JAFIMR010000003">
    <property type="protein sequence ID" value="KAI1880377.1"/>
    <property type="molecule type" value="Genomic_DNA"/>
</dbReference>
<evidence type="ECO:0000313" key="1">
    <source>
        <dbReference type="EMBL" id="KAI1880377.1"/>
    </source>
</evidence>
<dbReference type="AlphaFoldDB" id="A0A9P9WWA6"/>
<organism evidence="1 2">
    <name type="scientific">Neoarthrinium moseri</name>
    <dbReference type="NCBI Taxonomy" id="1658444"/>
    <lineage>
        <taxon>Eukaryota</taxon>
        <taxon>Fungi</taxon>
        <taxon>Dikarya</taxon>
        <taxon>Ascomycota</taxon>
        <taxon>Pezizomycotina</taxon>
        <taxon>Sordariomycetes</taxon>
        <taxon>Xylariomycetidae</taxon>
        <taxon>Amphisphaeriales</taxon>
        <taxon>Apiosporaceae</taxon>
        <taxon>Neoarthrinium</taxon>
    </lineage>
</organism>
<proteinExistence type="predicted"/>
<dbReference type="OrthoDB" id="5282017at2759"/>
<comment type="caution">
    <text evidence="1">The sequence shown here is derived from an EMBL/GenBank/DDBJ whole genome shotgun (WGS) entry which is preliminary data.</text>
</comment>
<evidence type="ECO:0008006" key="3">
    <source>
        <dbReference type="Google" id="ProtNLM"/>
    </source>
</evidence>
<protein>
    <recommendedName>
        <fullName evidence="3">Prolyl 4-hydroxylase alpha subunit Fe(2+) 2OG dioxygenase domain-containing protein</fullName>
    </recommendedName>
</protein>
<keyword evidence="2" id="KW-1185">Reference proteome</keyword>